<dbReference type="RefSeq" id="WP_166223168.1">
    <property type="nucleotide sequence ID" value="NZ_CP049801.1"/>
</dbReference>
<dbReference type="KEGG" id="asha:G8E00_07200"/>
<name>A0A6G8RUY3_9GAMM</name>
<dbReference type="AlphaFoldDB" id="A0A6G8RUY3"/>
<evidence type="ECO:0000313" key="1">
    <source>
        <dbReference type="EMBL" id="QIO05749.1"/>
    </source>
</evidence>
<keyword evidence="2" id="KW-1185">Reference proteome</keyword>
<accession>A0A6G8RUY3</accession>
<dbReference type="Proteomes" id="UP000502297">
    <property type="component" value="Chromosome"/>
</dbReference>
<evidence type="ECO:0000313" key="2">
    <source>
        <dbReference type="Proteomes" id="UP000502297"/>
    </source>
</evidence>
<reference evidence="1 2" key="1">
    <citation type="submission" date="2020-03" db="EMBL/GenBank/DDBJ databases">
        <authorList>
            <person name="Zhu W."/>
        </authorList>
    </citation>
    <scope>NUCLEOTIDE SEQUENCE [LARGE SCALE GENOMIC DNA]</scope>
    <source>
        <strain evidence="1 2">323-1</strain>
    </source>
</reference>
<gene>
    <name evidence="1" type="ORF">G8E00_07200</name>
</gene>
<dbReference type="EMBL" id="CP049801">
    <property type="protein sequence ID" value="QIO05749.1"/>
    <property type="molecule type" value="Genomic_DNA"/>
</dbReference>
<proteinExistence type="predicted"/>
<sequence>MKHQIRLMLIAPCLMLHGCSWFESSSHCNLPQVKSSVEKLYMTQVNFKATSSLKASNEQNTVAHQSSKNIELEYIQDLDIQHITKSEAKSDADELVNAAIERFQDAELICEGTIHHKINAQKIETLKQTLGEHYVDIIDHDQLNIPVIYAIQHQKNTNEYQVQYTAKNPIHIMQAMWILQSSNSNLPDQTHADQE</sequence>
<organism evidence="1 2">
    <name type="scientific">Acinetobacter shaoyimingii</name>
    <dbReference type="NCBI Taxonomy" id="2715164"/>
    <lineage>
        <taxon>Bacteria</taxon>
        <taxon>Pseudomonadati</taxon>
        <taxon>Pseudomonadota</taxon>
        <taxon>Gammaproteobacteria</taxon>
        <taxon>Moraxellales</taxon>
        <taxon>Moraxellaceae</taxon>
        <taxon>Acinetobacter</taxon>
    </lineage>
</organism>
<protein>
    <submittedName>
        <fullName evidence="1">Uncharacterized protein</fullName>
    </submittedName>
</protein>